<name>A0A847SGE6_9NEIS</name>
<dbReference type="InterPro" id="IPR036640">
    <property type="entry name" value="ABC1_TM_sf"/>
</dbReference>
<dbReference type="InterPro" id="IPR039421">
    <property type="entry name" value="Type_1_exporter"/>
</dbReference>
<evidence type="ECO:0000256" key="5">
    <source>
        <dbReference type="ARBA" id="ARBA00022840"/>
    </source>
</evidence>
<feature type="domain" description="ABC transporter" evidence="9">
    <location>
        <begin position="352"/>
        <end position="569"/>
    </location>
</feature>
<evidence type="ECO:0000259" key="9">
    <source>
        <dbReference type="PROSITE" id="PS50893"/>
    </source>
</evidence>
<dbReference type="GO" id="GO:0034040">
    <property type="term" value="F:ATPase-coupled lipid transmembrane transporter activity"/>
    <property type="evidence" value="ECO:0007669"/>
    <property type="project" value="TreeGrafter"/>
</dbReference>
<keyword evidence="7 8" id="KW-0472">Membrane</keyword>
<dbReference type="RefSeq" id="WP_168876574.1">
    <property type="nucleotide sequence ID" value="NZ_JABAIM010000001.1"/>
</dbReference>
<dbReference type="GO" id="GO:0005886">
    <property type="term" value="C:plasma membrane"/>
    <property type="evidence" value="ECO:0007669"/>
    <property type="project" value="UniProtKB-SubCell"/>
</dbReference>
<dbReference type="InterPro" id="IPR017871">
    <property type="entry name" value="ABC_transporter-like_CS"/>
</dbReference>
<feature type="transmembrane region" description="Helical" evidence="8">
    <location>
        <begin position="173"/>
        <end position="191"/>
    </location>
</feature>
<evidence type="ECO:0000256" key="3">
    <source>
        <dbReference type="ARBA" id="ARBA00022692"/>
    </source>
</evidence>
<evidence type="ECO:0000313" key="12">
    <source>
        <dbReference type="Proteomes" id="UP000587991"/>
    </source>
</evidence>
<evidence type="ECO:0000256" key="8">
    <source>
        <dbReference type="SAM" id="Phobius"/>
    </source>
</evidence>
<feature type="transmembrane region" description="Helical" evidence="8">
    <location>
        <begin position="70"/>
        <end position="94"/>
    </location>
</feature>
<evidence type="ECO:0000256" key="1">
    <source>
        <dbReference type="ARBA" id="ARBA00004651"/>
    </source>
</evidence>
<dbReference type="PANTHER" id="PTHR24221:SF654">
    <property type="entry name" value="ATP-BINDING CASSETTE SUB-FAMILY B MEMBER 6"/>
    <property type="match status" value="1"/>
</dbReference>
<feature type="transmembrane region" description="Helical" evidence="8">
    <location>
        <begin position="260"/>
        <end position="279"/>
    </location>
</feature>
<dbReference type="AlphaFoldDB" id="A0A847SGE6"/>
<dbReference type="Gene3D" id="3.40.50.300">
    <property type="entry name" value="P-loop containing nucleotide triphosphate hydrolases"/>
    <property type="match status" value="1"/>
</dbReference>
<dbReference type="GO" id="GO:0005524">
    <property type="term" value="F:ATP binding"/>
    <property type="evidence" value="ECO:0007669"/>
    <property type="project" value="UniProtKB-KW"/>
</dbReference>
<feature type="transmembrane region" description="Helical" evidence="8">
    <location>
        <begin position="21"/>
        <end position="50"/>
    </location>
</feature>
<feature type="transmembrane region" description="Helical" evidence="8">
    <location>
        <begin position="149"/>
        <end position="167"/>
    </location>
</feature>
<dbReference type="PROSITE" id="PS50893">
    <property type="entry name" value="ABC_TRANSPORTER_2"/>
    <property type="match status" value="1"/>
</dbReference>
<sequence>MDKNPYIKNFLFLSSKIRRRFFVAFLLVGIVGLLEMFSLSALLAFFGMGFNTTGGRVQAWIQELGFTPSASFLLVITLCVFVLKSIIVLVVGRYSYRTAIAARKGFQDMLFERFLQYSFKERSERKSADWVRSITADCNALEGRFFTPVLVLVGEIIPALCICGMLLLVNSTIFLVALGVFVALGALVFLSTHNRLVDLGKVQQAAESKIVQAVQQAFHGLCELKIYALHGWAKRTFEGHTDTSSTAVSEALSISLLPRFVFEVAIYISLGVILAVYAFQDVPLMKVVGEVAVFGVAAMRLLPSVSKVVSHLQSFKYAKSTIETVNKELSGAVSFSSLSSVDDFNKITFNTLSLSNITFYYGDKTIFRNLSLEIFSGDAIAIVGSSGTGKSTLINLALGLIEPHQGNVILNGHPLVGMKSDWWSCVAYVPQEPFLIEGSALSNLFLGKAKLSDTDVKIAEELLVKLGLHGVAKDMEASVGEDGGRLSGGQRQRLAIARALLRDPQVLILDEATSAMDVQTQDLVMTVVSEYMEGRVLLMITHRAETLKFCKRVLALSEGRLVTQTAGYD</sequence>
<dbReference type="InterPro" id="IPR003593">
    <property type="entry name" value="AAA+_ATPase"/>
</dbReference>
<dbReference type="SUPFAM" id="SSF52540">
    <property type="entry name" value="P-loop containing nucleoside triphosphate hydrolases"/>
    <property type="match status" value="1"/>
</dbReference>
<dbReference type="Proteomes" id="UP000587991">
    <property type="component" value="Unassembled WGS sequence"/>
</dbReference>
<dbReference type="EMBL" id="JABAIM010000001">
    <property type="protein sequence ID" value="NLR75012.1"/>
    <property type="molecule type" value="Genomic_DNA"/>
</dbReference>
<dbReference type="InterPro" id="IPR003439">
    <property type="entry name" value="ABC_transporter-like_ATP-bd"/>
</dbReference>
<dbReference type="InterPro" id="IPR027417">
    <property type="entry name" value="P-loop_NTPase"/>
</dbReference>
<comment type="subcellular location">
    <subcellularLocation>
        <location evidence="1">Cell membrane</location>
        <topology evidence="1">Multi-pass membrane protein</topology>
    </subcellularLocation>
</comment>
<dbReference type="PROSITE" id="PS50929">
    <property type="entry name" value="ABC_TM1F"/>
    <property type="match status" value="1"/>
</dbReference>
<protein>
    <submittedName>
        <fullName evidence="11">ABC transporter ATP-binding protein</fullName>
    </submittedName>
</protein>
<gene>
    <name evidence="11" type="ORF">HF682_07560</name>
</gene>
<reference evidence="11 12" key="1">
    <citation type="submission" date="2020-04" db="EMBL/GenBank/DDBJ databases">
        <title>Draft genome of Leeia sp. IMCC25680.</title>
        <authorList>
            <person name="Song J."/>
            <person name="Cho J.-C."/>
        </authorList>
    </citation>
    <scope>NUCLEOTIDE SEQUENCE [LARGE SCALE GENOMIC DNA]</scope>
    <source>
        <strain evidence="11 12">IMCC25680</strain>
    </source>
</reference>
<keyword evidence="2" id="KW-1003">Cell membrane</keyword>
<dbReference type="GO" id="GO:0016887">
    <property type="term" value="F:ATP hydrolysis activity"/>
    <property type="evidence" value="ECO:0007669"/>
    <property type="project" value="InterPro"/>
</dbReference>
<organism evidence="11 12">
    <name type="scientific">Leeia aquatica</name>
    <dbReference type="NCBI Taxonomy" id="2725557"/>
    <lineage>
        <taxon>Bacteria</taxon>
        <taxon>Pseudomonadati</taxon>
        <taxon>Pseudomonadota</taxon>
        <taxon>Betaproteobacteria</taxon>
        <taxon>Neisseriales</taxon>
        <taxon>Leeiaceae</taxon>
        <taxon>Leeia</taxon>
    </lineage>
</organism>
<keyword evidence="4" id="KW-0547">Nucleotide-binding</keyword>
<feature type="domain" description="ABC transmembrane type-1" evidence="10">
    <location>
        <begin position="22"/>
        <end position="315"/>
    </location>
</feature>
<dbReference type="SUPFAM" id="SSF90123">
    <property type="entry name" value="ABC transporter transmembrane region"/>
    <property type="match status" value="1"/>
</dbReference>
<dbReference type="Pfam" id="PF00005">
    <property type="entry name" value="ABC_tran"/>
    <property type="match status" value="1"/>
</dbReference>
<accession>A0A847SGE6</accession>
<dbReference type="PROSITE" id="PS00211">
    <property type="entry name" value="ABC_TRANSPORTER_1"/>
    <property type="match status" value="1"/>
</dbReference>
<keyword evidence="5 11" id="KW-0067">ATP-binding</keyword>
<comment type="caution">
    <text evidence="11">The sequence shown here is derived from an EMBL/GenBank/DDBJ whole genome shotgun (WGS) entry which is preliminary data.</text>
</comment>
<evidence type="ECO:0000256" key="7">
    <source>
        <dbReference type="ARBA" id="ARBA00023136"/>
    </source>
</evidence>
<keyword evidence="6 8" id="KW-1133">Transmembrane helix</keyword>
<evidence type="ECO:0000256" key="4">
    <source>
        <dbReference type="ARBA" id="ARBA00022741"/>
    </source>
</evidence>
<evidence type="ECO:0000256" key="2">
    <source>
        <dbReference type="ARBA" id="ARBA00022475"/>
    </source>
</evidence>
<evidence type="ECO:0000256" key="6">
    <source>
        <dbReference type="ARBA" id="ARBA00022989"/>
    </source>
</evidence>
<keyword evidence="12" id="KW-1185">Reference proteome</keyword>
<dbReference type="CDD" id="cd03228">
    <property type="entry name" value="ABCC_MRP_Like"/>
    <property type="match status" value="1"/>
</dbReference>
<dbReference type="PANTHER" id="PTHR24221">
    <property type="entry name" value="ATP-BINDING CASSETTE SUB-FAMILY B"/>
    <property type="match status" value="1"/>
</dbReference>
<evidence type="ECO:0000313" key="11">
    <source>
        <dbReference type="EMBL" id="NLR75012.1"/>
    </source>
</evidence>
<keyword evidence="3 8" id="KW-0812">Transmembrane</keyword>
<dbReference type="GO" id="GO:0140359">
    <property type="term" value="F:ABC-type transporter activity"/>
    <property type="evidence" value="ECO:0007669"/>
    <property type="project" value="InterPro"/>
</dbReference>
<dbReference type="SMART" id="SM00382">
    <property type="entry name" value="AAA"/>
    <property type="match status" value="1"/>
</dbReference>
<evidence type="ECO:0000259" key="10">
    <source>
        <dbReference type="PROSITE" id="PS50929"/>
    </source>
</evidence>
<proteinExistence type="predicted"/>
<dbReference type="InterPro" id="IPR011527">
    <property type="entry name" value="ABC1_TM_dom"/>
</dbReference>
<dbReference type="Gene3D" id="1.20.1560.10">
    <property type="entry name" value="ABC transporter type 1, transmembrane domain"/>
    <property type="match status" value="1"/>
</dbReference>
<dbReference type="Pfam" id="PF00664">
    <property type="entry name" value="ABC_membrane"/>
    <property type="match status" value="1"/>
</dbReference>